<feature type="transmembrane region" description="Helical" evidence="2">
    <location>
        <begin position="207"/>
        <end position="225"/>
    </location>
</feature>
<feature type="transmembrane region" description="Helical" evidence="2">
    <location>
        <begin position="180"/>
        <end position="200"/>
    </location>
</feature>
<keyword evidence="4" id="KW-1185">Reference proteome</keyword>
<evidence type="ECO:0000256" key="1">
    <source>
        <dbReference type="SAM" id="MobiDB-lite"/>
    </source>
</evidence>
<dbReference type="Proteomes" id="UP000219072">
    <property type="component" value="Unassembled WGS sequence"/>
</dbReference>
<organism evidence="3 4">
    <name type="scientific">Streptomyces zhaozhouensis</name>
    <dbReference type="NCBI Taxonomy" id="1300267"/>
    <lineage>
        <taxon>Bacteria</taxon>
        <taxon>Bacillati</taxon>
        <taxon>Actinomycetota</taxon>
        <taxon>Actinomycetes</taxon>
        <taxon>Kitasatosporales</taxon>
        <taxon>Streptomycetaceae</taxon>
        <taxon>Streptomyces</taxon>
    </lineage>
</organism>
<feature type="transmembrane region" description="Helical" evidence="2">
    <location>
        <begin position="140"/>
        <end position="160"/>
    </location>
</feature>
<evidence type="ECO:0000313" key="3">
    <source>
        <dbReference type="EMBL" id="SOD63635.1"/>
    </source>
</evidence>
<dbReference type="RefSeq" id="WP_212615932.1">
    <property type="nucleotide sequence ID" value="NZ_OCNE01000011.1"/>
</dbReference>
<reference evidence="3 4" key="1">
    <citation type="submission" date="2017-09" db="EMBL/GenBank/DDBJ databases">
        <authorList>
            <person name="Ehlers B."/>
            <person name="Leendertz F.H."/>
        </authorList>
    </citation>
    <scope>NUCLEOTIDE SEQUENCE [LARGE SCALE GENOMIC DNA]</scope>
    <source>
        <strain evidence="3 4">CGMCC 4.7095</strain>
    </source>
</reference>
<keyword evidence="2" id="KW-0472">Membrane</keyword>
<protein>
    <submittedName>
        <fullName evidence="3">Uncharacterized protein</fullName>
    </submittedName>
</protein>
<evidence type="ECO:0000313" key="4">
    <source>
        <dbReference type="Proteomes" id="UP000219072"/>
    </source>
</evidence>
<evidence type="ECO:0000256" key="2">
    <source>
        <dbReference type="SAM" id="Phobius"/>
    </source>
</evidence>
<feature type="compositionally biased region" description="Low complexity" evidence="1">
    <location>
        <begin position="42"/>
        <end position="122"/>
    </location>
</feature>
<feature type="compositionally biased region" description="Gly residues" evidence="1">
    <location>
        <begin position="1"/>
        <end position="30"/>
    </location>
</feature>
<accession>A0A286DYA0</accession>
<keyword evidence="2" id="KW-0812">Transmembrane</keyword>
<feature type="transmembrane region" description="Helical" evidence="2">
    <location>
        <begin position="262"/>
        <end position="281"/>
    </location>
</feature>
<proteinExistence type="predicted"/>
<sequence length="287" mass="29411">MSGYGPPGYGQQPGQGQPGQGQQPGYGYPGQGQPSGPPTPQQPGYGQQPRQPYGQPQGQPQAPGQQPPAYGQPQAPGQQPGYGYPGQGQQQPPAYGQPPGQQQQQPYGQQPGAGHQPPAWNAPGPPPPPANSGPALGRQLHILGFVGSGLAIVGSFLAWVTAEGDLVADNSGARGTAGDGMWTLILGVVALALFGAALAAKKPVLNAAAAIPGLLILAIGLLNFFNLERLARADVEDELGQSVPDEQWEQFTSQIDLTAGTGLYLTLTAAACVLVAGILSATQLRKK</sequence>
<dbReference type="AlphaFoldDB" id="A0A286DYA0"/>
<keyword evidence="2" id="KW-1133">Transmembrane helix</keyword>
<feature type="region of interest" description="Disordered" evidence="1">
    <location>
        <begin position="1"/>
        <end position="135"/>
    </location>
</feature>
<gene>
    <name evidence="3" type="ORF">SAMN06297387_111184</name>
</gene>
<dbReference type="EMBL" id="OCNE01000011">
    <property type="protein sequence ID" value="SOD63635.1"/>
    <property type="molecule type" value="Genomic_DNA"/>
</dbReference>
<name>A0A286DYA0_9ACTN</name>